<dbReference type="OrthoDB" id="15807at10239"/>
<reference evidence="1 2" key="1">
    <citation type="submission" date="2015-11" db="EMBL/GenBank/DDBJ databases">
        <authorList>
            <person name="Terry K."/>
            <person name="Dunbar D."/>
            <person name="Bradley K.W."/>
            <person name="Asai D.J."/>
            <person name="Bowman C.A."/>
            <person name="Russell D.A."/>
            <person name="Pope W.H."/>
            <person name="Jacobs-Sera D."/>
            <person name="Hendrix R.W."/>
            <person name="Hatfull G.F."/>
        </authorList>
    </citation>
    <scope>NUCLEOTIDE SEQUENCE [LARGE SCALE GENOMIC DNA]</scope>
</reference>
<dbReference type="Gene3D" id="3.10.450.40">
    <property type="match status" value="1"/>
</dbReference>
<evidence type="ECO:0000313" key="1">
    <source>
        <dbReference type="EMBL" id="ALY09884.1"/>
    </source>
</evidence>
<name>A0A0U4K1J4_9CAUD</name>
<sequence>MATGVLSFPFQLQADGTAATAGYGTDQETEDAIAVLVLTHIGERQMQPMFGVPDPAFSGLGAGDIQVGLDQYGPAGITVQSVTTEPVEGNDQVVRAKVAWTRTSDGTGNNNG</sequence>
<accession>A0A0U4K1J4</accession>
<dbReference type="GeneID" id="40093112"/>
<protein>
    <submittedName>
        <fullName evidence="1">Baseplate wedge protein</fullName>
    </submittedName>
</protein>
<proteinExistence type="predicted"/>
<dbReference type="RefSeq" id="YP_009616612.1">
    <property type="nucleotide sequence ID" value="NC_042053.1"/>
</dbReference>
<evidence type="ECO:0000313" key="2">
    <source>
        <dbReference type="Proteomes" id="UP000229287"/>
    </source>
</evidence>
<organism evidence="1 2">
    <name type="scientific">Arthrobacter phage PrincessTrina</name>
    <dbReference type="NCBI Taxonomy" id="1772328"/>
    <lineage>
        <taxon>Viruses</taxon>
        <taxon>Duplodnaviria</taxon>
        <taxon>Heunggongvirae</taxon>
        <taxon>Uroviricota</taxon>
        <taxon>Caudoviricetes</taxon>
        <taxon>Klausavirus</taxon>
        <taxon>Klausavirus princesstrina</taxon>
    </lineage>
</organism>
<dbReference type="EMBL" id="KU160660">
    <property type="protein sequence ID" value="ALY09884.1"/>
    <property type="molecule type" value="Genomic_DNA"/>
</dbReference>
<dbReference type="KEGG" id="vg:40093112"/>
<dbReference type="Proteomes" id="UP000229287">
    <property type="component" value="Segment"/>
</dbReference>
<gene>
    <name evidence="1" type="primary">38</name>
    <name evidence="1" type="ORF">PRINCESSTRINA_38</name>
</gene>
<keyword evidence="2" id="KW-1185">Reference proteome</keyword>